<dbReference type="RefSeq" id="WP_005995842.1">
    <property type="nucleotide sequence ID" value="NZ_AECZ01000030.1"/>
</dbReference>
<dbReference type="SUPFAM" id="SSF52540">
    <property type="entry name" value="P-loop containing nucleoside triphosphate hydrolases"/>
    <property type="match status" value="1"/>
</dbReference>
<name>E1K0G2_SOLFR</name>
<dbReference type="Pfam" id="PF13401">
    <property type="entry name" value="AAA_22"/>
    <property type="match status" value="1"/>
</dbReference>
<organism evidence="3 4">
    <name type="scientific">Solidesulfovibrio fructosivorans JJ]</name>
    <dbReference type="NCBI Taxonomy" id="596151"/>
    <lineage>
        <taxon>Bacteria</taxon>
        <taxon>Pseudomonadati</taxon>
        <taxon>Thermodesulfobacteriota</taxon>
        <taxon>Desulfovibrionia</taxon>
        <taxon>Desulfovibrionales</taxon>
        <taxon>Desulfovibrionaceae</taxon>
        <taxon>Solidesulfovibrio</taxon>
    </lineage>
</organism>
<dbReference type="InterPro" id="IPR052026">
    <property type="entry name" value="ExeA_AAA_ATPase_DNA-bind"/>
</dbReference>
<dbReference type="EMBL" id="AECZ01000030">
    <property type="protein sequence ID" value="EFL49905.1"/>
    <property type="molecule type" value="Genomic_DNA"/>
</dbReference>
<keyword evidence="4" id="KW-1185">Reference proteome</keyword>
<evidence type="ECO:0000313" key="4">
    <source>
        <dbReference type="Proteomes" id="UP000006250"/>
    </source>
</evidence>
<protein>
    <submittedName>
        <fullName evidence="3">Putative general secretion pathway protein</fullName>
    </submittedName>
</protein>
<dbReference type="STRING" id="596151.DesfrDRAFT_3362"/>
<dbReference type="PANTHER" id="PTHR35894">
    <property type="entry name" value="GENERAL SECRETION PATHWAY PROTEIN A-RELATED"/>
    <property type="match status" value="1"/>
</dbReference>
<evidence type="ECO:0000313" key="3">
    <source>
        <dbReference type="EMBL" id="EFL49905.1"/>
    </source>
</evidence>
<feature type="region of interest" description="Disordered" evidence="1">
    <location>
        <begin position="356"/>
        <end position="397"/>
    </location>
</feature>
<comment type="caution">
    <text evidence="3">The sequence shown here is derived from an EMBL/GenBank/DDBJ whole genome shotgun (WGS) entry which is preliminary data.</text>
</comment>
<gene>
    <name evidence="3" type="ORF">DesfrDRAFT_3362</name>
</gene>
<feature type="compositionally biased region" description="Low complexity" evidence="1">
    <location>
        <begin position="356"/>
        <end position="380"/>
    </location>
</feature>
<dbReference type="GO" id="GO:0016887">
    <property type="term" value="F:ATP hydrolysis activity"/>
    <property type="evidence" value="ECO:0007669"/>
    <property type="project" value="InterPro"/>
</dbReference>
<evidence type="ECO:0000256" key="1">
    <source>
        <dbReference type="SAM" id="MobiDB-lite"/>
    </source>
</evidence>
<proteinExistence type="predicted"/>
<dbReference type="InterPro" id="IPR049945">
    <property type="entry name" value="AAA_22"/>
</dbReference>
<reference evidence="3 4" key="1">
    <citation type="submission" date="2010-08" db="EMBL/GenBank/DDBJ databases">
        <title>The draft genome of Desulfovibrio fructosovorans JJ.</title>
        <authorList>
            <consortium name="US DOE Joint Genome Institute (JGI-PGF)"/>
            <person name="Lucas S."/>
            <person name="Copeland A."/>
            <person name="Lapidus A."/>
            <person name="Cheng J.-F."/>
            <person name="Bruce D."/>
            <person name="Goodwin L."/>
            <person name="Pitluck S."/>
            <person name="Land M.L."/>
            <person name="Hauser L."/>
            <person name="Chang Y.-J."/>
            <person name="Jeffries C."/>
            <person name="Wall J.D."/>
            <person name="Stahl D.A."/>
            <person name="Arkin A.P."/>
            <person name="Dehal P."/>
            <person name="Stolyar S.M."/>
            <person name="Hazen T.C."/>
            <person name="Woyke T.J."/>
        </authorList>
    </citation>
    <scope>NUCLEOTIDE SEQUENCE [LARGE SCALE GENOMIC DNA]</scope>
    <source>
        <strain evidence="3 4">JJ</strain>
    </source>
</reference>
<feature type="domain" description="ORC1/DEAH AAA+ ATPase" evidence="2">
    <location>
        <begin position="43"/>
        <end position="177"/>
    </location>
</feature>
<accession>E1K0G2</accession>
<sequence>MSYYQALGLACEPFSNSPDPDLLYRAPSHLECLQHMEIAVRLRRGLNVVLGEVGTGKTTLGRELTRLLDGDDDIEVHFIDDPYHATPEDFLLSLARLFGLDTASLGRDAGLLREALKAELLRRGQDGRRIVALIVDEGQKITPPCLELLRELLNFETNTHKLLQIVIFAQDEFEDVLAARPNLEDRVNFRYRLLPLNRPQTRRMIETRLALCSPDGQAPAVFTALACRRIHRLTGGYPRKIVRLCHLSMLLAVGFGRRRIGWGLVGRAARESRGGASAWLRRGSLAAGCALAGLIVVGMASGRPPFVRHGADILTRAVATLTAPSTTASSGERTPAPNAAPVAAPAVAGADAPLLAAHGGVTPTPAGEAAGPAPTPAEAVSPATGDTPASAASQTATVEVPAAAPPAPTNPAAPAPKAGQGRDLAAALDLAAAALPPSASENVIVVAPDDALPAASAVAASSPELPPAMPVPGNAAAPDRIGACVMRPGWSVSKLAARLYGNGGRKVLAQLSVANPGKHFNTIRVGETLVFPPIEAAAPPAGSYLVKVASVDGLQKGYTFISRHIDKTELSLFCTRLPDASLRYDVVLPVLYPNQEAAEAALAGLPRELAAKAVLLGGYPAGTTYFTELGAASRPAPAVTRAVAAKAVVRQVAERQPSPLPGQP</sequence>
<dbReference type="Proteomes" id="UP000006250">
    <property type="component" value="Unassembled WGS sequence"/>
</dbReference>
<dbReference type="AlphaFoldDB" id="E1K0G2"/>
<evidence type="ECO:0000259" key="2">
    <source>
        <dbReference type="Pfam" id="PF13401"/>
    </source>
</evidence>
<dbReference type="eggNOG" id="COG3267">
    <property type="taxonomic scope" value="Bacteria"/>
</dbReference>
<dbReference type="Gene3D" id="3.40.50.300">
    <property type="entry name" value="P-loop containing nucleotide triphosphate hydrolases"/>
    <property type="match status" value="1"/>
</dbReference>
<dbReference type="OrthoDB" id="5416002at2"/>
<dbReference type="InterPro" id="IPR027417">
    <property type="entry name" value="P-loop_NTPase"/>
</dbReference>
<dbReference type="PANTHER" id="PTHR35894:SF1">
    <property type="entry name" value="PHOSPHORIBULOKINASE _ URIDINE KINASE FAMILY"/>
    <property type="match status" value="1"/>
</dbReference>